<organism evidence="1 2">
    <name type="scientific">Glossina austeni</name>
    <name type="common">Savannah tsetse fly</name>
    <dbReference type="NCBI Taxonomy" id="7395"/>
    <lineage>
        <taxon>Eukaryota</taxon>
        <taxon>Metazoa</taxon>
        <taxon>Ecdysozoa</taxon>
        <taxon>Arthropoda</taxon>
        <taxon>Hexapoda</taxon>
        <taxon>Insecta</taxon>
        <taxon>Pterygota</taxon>
        <taxon>Neoptera</taxon>
        <taxon>Endopterygota</taxon>
        <taxon>Diptera</taxon>
        <taxon>Brachycera</taxon>
        <taxon>Muscomorpha</taxon>
        <taxon>Hippoboscoidea</taxon>
        <taxon>Glossinidae</taxon>
        <taxon>Glossina</taxon>
    </lineage>
</organism>
<dbReference type="AlphaFoldDB" id="A0A1A9V353"/>
<sequence length="200" mass="22170">MAETQHGRQTEVAAATAAAAGAVGAAAAAEFIFNYSNIITVRTKKSTSHITGSVAKQSLEDPANDLSFHSSYFAVVAVSICDITPDPVPPRAIPGPISAVRVFQVNRASSSNVYCSLASQVSIYCDYIKILRSHDDGKKQMPWTCFTYKYSTVRYVYGKFRKYLNPDILLAFQLFRYDEQNPNIIYILNISPTNLTFNYK</sequence>
<evidence type="ECO:0000313" key="2">
    <source>
        <dbReference type="Proteomes" id="UP000078200"/>
    </source>
</evidence>
<proteinExistence type="predicted"/>
<evidence type="ECO:0000313" key="1">
    <source>
        <dbReference type="EnsemblMetazoa" id="GAUT024205-PA"/>
    </source>
</evidence>
<name>A0A1A9V353_GLOAU</name>
<reference evidence="1" key="1">
    <citation type="submission" date="2020-05" db="UniProtKB">
        <authorList>
            <consortium name="EnsemblMetazoa"/>
        </authorList>
    </citation>
    <scope>IDENTIFICATION</scope>
    <source>
        <strain evidence="1">TTRI</strain>
    </source>
</reference>
<dbReference type="VEuPathDB" id="VectorBase:GAUT024205"/>
<protein>
    <submittedName>
        <fullName evidence="1">Uncharacterized protein</fullName>
    </submittedName>
</protein>
<dbReference type="EnsemblMetazoa" id="GAUT024205-RA">
    <property type="protein sequence ID" value="GAUT024205-PA"/>
    <property type="gene ID" value="GAUT024205"/>
</dbReference>
<accession>A0A1A9V353</accession>
<keyword evidence="2" id="KW-1185">Reference proteome</keyword>
<dbReference type="Proteomes" id="UP000078200">
    <property type="component" value="Unassembled WGS sequence"/>
</dbReference>